<dbReference type="AlphaFoldDB" id="A0A0A8ZUW5"/>
<evidence type="ECO:0000313" key="1">
    <source>
        <dbReference type="EMBL" id="JAD41498.1"/>
    </source>
</evidence>
<name>A0A0A8ZUW5_ARUDO</name>
<accession>A0A0A8ZUW5</accession>
<organism evidence="1">
    <name type="scientific">Arundo donax</name>
    <name type="common">Giant reed</name>
    <name type="synonym">Donax arundinaceus</name>
    <dbReference type="NCBI Taxonomy" id="35708"/>
    <lineage>
        <taxon>Eukaryota</taxon>
        <taxon>Viridiplantae</taxon>
        <taxon>Streptophyta</taxon>
        <taxon>Embryophyta</taxon>
        <taxon>Tracheophyta</taxon>
        <taxon>Spermatophyta</taxon>
        <taxon>Magnoliopsida</taxon>
        <taxon>Liliopsida</taxon>
        <taxon>Poales</taxon>
        <taxon>Poaceae</taxon>
        <taxon>PACMAD clade</taxon>
        <taxon>Arundinoideae</taxon>
        <taxon>Arundineae</taxon>
        <taxon>Arundo</taxon>
    </lineage>
</organism>
<reference evidence="1" key="1">
    <citation type="submission" date="2014-09" db="EMBL/GenBank/DDBJ databases">
        <authorList>
            <person name="Magalhaes I.L.F."/>
            <person name="Oliveira U."/>
            <person name="Santos F.R."/>
            <person name="Vidigal T.H.D.A."/>
            <person name="Brescovit A.D."/>
            <person name="Santos A.J."/>
        </authorList>
    </citation>
    <scope>NUCLEOTIDE SEQUENCE</scope>
    <source>
        <tissue evidence="1">Shoot tissue taken approximately 20 cm above the soil surface</tissue>
    </source>
</reference>
<dbReference type="EMBL" id="GBRH01256397">
    <property type="protein sequence ID" value="JAD41498.1"/>
    <property type="molecule type" value="Transcribed_RNA"/>
</dbReference>
<reference evidence="1" key="2">
    <citation type="journal article" date="2015" name="Data Brief">
        <title>Shoot transcriptome of the giant reed, Arundo donax.</title>
        <authorList>
            <person name="Barrero R.A."/>
            <person name="Guerrero F.D."/>
            <person name="Moolhuijzen P."/>
            <person name="Goolsby J.A."/>
            <person name="Tidwell J."/>
            <person name="Bellgard S.E."/>
            <person name="Bellgard M.I."/>
        </authorList>
    </citation>
    <scope>NUCLEOTIDE SEQUENCE</scope>
    <source>
        <tissue evidence="1">Shoot tissue taken approximately 20 cm above the soil surface</tissue>
    </source>
</reference>
<proteinExistence type="predicted"/>
<protein>
    <submittedName>
        <fullName evidence="1">Uncharacterized protein</fullName>
    </submittedName>
</protein>
<sequence length="46" mass="4862">MRAGCYCVPGRPACEPNKTGMETSCVTLVSLGVTVLLNLISTFKSI</sequence>